<protein>
    <submittedName>
        <fullName evidence="1">Receptor-like protein kinase</fullName>
    </submittedName>
</protein>
<sequence>MFHVSMLRRYRSDPLHVISQSKIEIQPDMTYNEEQIRILAPLVKILWQHHGVEEATWEPEEAVR</sequence>
<keyword evidence="1" id="KW-0675">Receptor</keyword>
<reference evidence="2" key="1">
    <citation type="journal article" date="2019" name="Plant Biotechnol. J.">
        <title>Genome sequencing of the Australian wild diploid species Gossypium australe highlights disease resistance and delayed gland morphogenesis.</title>
        <authorList>
            <person name="Cai Y."/>
            <person name="Cai X."/>
            <person name="Wang Q."/>
            <person name="Wang P."/>
            <person name="Zhang Y."/>
            <person name="Cai C."/>
            <person name="Xu Y."/>
            <person name="Wang K."/>
            <person name="Zhou Z."/>
            <person name="Wang C."/>
            <person name="Geng S."/>
            <person name="Li B."/>
            <person name="Dong Q."/>
            <person name="Hou Y."/>
            <person name="Wang H."/>
            <person name="Ai P."/>
            <person name="Liu Z."/>
            <person name="Yi F."/>
            <person name="Sun M."/>
            <person name="An G."/>
            <person name="Cheng J."/>
            <person name="Zhang Y."/>
            <person name="Shi Q."/>
            <person name="Xie Y."/>
            <person name="Shi X."/>
            <person name="Chang Y."/>
            <person name="Huang F."/>
            <person name="Chen Y."/>
            <person name="Hong S."/>
            <person name="Mi L."/>
            <person name="Sun Q."/>
            <person name="Zhang L."/>
            <person name="Zhou B."/>
            <person name="Peng R."/>
            <person name="Zhang X."/>
            <person name="Liu F."/>
        </authorList>
    </citation>
    <scope>NUCLEOTIDE SEQUENCE [LARGE SCALE GENOMIC DNA]</scope>
    <source>
        <strain evidence="2">cv. PA1801</strain>
    </source>
</reference>
<evidence type="ECO:0000313" key="1">
    <source>
        <dbReference type="EMBL" id="KAA3480654.1"/>
    </source>
</evidence>
<dbReference type="PANTHER" id="PTHR46148:SF44">
    <property type="entry name" value="GAG-POL POLYPROTEIN"/>
    <property type="match status" value="1"/>
</dbReference>
<name>A0A5B6WH28_9ROSI</name>
<proteinExistence type="predicted"/>
<dbReference type="PANTHER" id="PTHR46148">
    <property type="entry name" value="CHROMO DOMAIN-CONTAINING PROTEIN"/>
    <property type="match status" value="1"/>
</dbReference>
<comment type="caution">
    <text evidence="1">The sequence shown here is derived from an EMBL/GenBank/DDBJ whole genome shotgun (WGS) entry which is preliminary data.</text>
</comment>
<evidence type="ECO:0000313" key="2">
    <source>
        <dbReference type="Proteomes" id="UP000325315"/>
    </source>
</evidence>
<accession>A0A5B6WH28</accession>
<keyword evidence="1" id="KW-0418">Kinase</keyword>
<dbReference type="GO" id="GO:0016301">
    <property type="term" value="F:kinase activity"/>
    <property type="evidence" value="ECO:0007669"/>
    <property type="project" value="UniProtKB-KW"/>
</dbReference>
<dbReference type="OrthoDB" id="1909122at2759"/>
<keyword evidence="1" id="KW-0808">Transferase</keyword>
<gene>
    <name evidence="1" type="ORF">EPI10_021071</name>
</gene>
<organism evidence="1 2">
    <name type="scientific">Gossypium australe</name>
    <dbReference type="NCBI Taxonomy" id="47621"/>
    <lineage>
        <taxon>Eukaryota</taxon>
        <taxon>Viridiplantae</taxon>
        <taxon>Streptophyta</taxon>
        <taxon>Embryophyta</taxon>
        <taxon>Tracheophyta</taxon>
        <taxon>Spermatophyta</taxon>
        <taxon>Magnoliopsida</taxon>
        <taxon>eudicotyledons</taxon>
        <taxon>Gunneridae</taxon>
        <taxon>Pentapetalae</taxon>
        <taxon>rosids</taxon>
        <taxon>malvids</taxon>
        <taxon>Malvales</taxon>
        <taxon>Malvaceae</taxon>
        <taxon>Malvoideae</taxon>
        <taxon>Gossypium</taxon>
    </lineage>
</organism>
<dbReference type="AlphaFoldDB" id="A0A5B6WH28"/>
<keyword evidence="2" id="KW-1185">Reference proteome</keyword>
<dbReference type="EMBL" id="SMMG02000003">
    <property type="protein sequence ID" value="KAA3480654.1"/>
    <property type="molecule type" value="Genomic_DNA"/>
</dbReference>
<dbReference type="Proteomes" id="UP000325315">
    <property type="component" value="Unassembled WGS sequence"/>
</dbReference>